<evidence type="ECO:0000313" key="1">
    <source>
        <dbReference type="EMBL" id="JAH80146.1"/>
    </source>
</evidence>
<name>A0A0E9VQ23_ANGAN</name>
<organism evidence="1">
    <name type="scientific">Anguilla anguilla</name>
    <name type="common">European freshwater eel</name>
    <name type="synonym">Muraena anguilla</name>
    <dbReference type="NCBI Taxonomy" id="7936"/>
    <lineage>
        <taxon>Eukaryota</taxon>
        <taxon>Metazoa</taxon>
        <taxon>Chordata</taxon>
        <taxon>Craniata</taxon>
        <taxon>Vertebrata</taxon>
        <taxon>Euteleostomi</taxon>
        <taxon>Actinopterygii</taxon>
        <taxon>Neopterygii</taxon>
        <taxon>Teleostei</taxon>
        <taxon>Anguilliformes</taxon>
        <taxon>Anguillidae</taxon>
        <taxon>Anguilla</taxon>
    </lineage>
</organism>
<protein>
    <submittedName>
        <fullName evidence="1">Uncharacterized protein</fullName>
    </submittedName>
</protein>
<sequence length="15" mass="1744">MKSLSLHYQRAKPGK</sequence>
<reference evidence="1" key="2">
    <citation type="journal article" date="2015" name="Fish Shellfish Immunol.">
        <title>Early steps in the European eel (Anguilla anguilla)-Vibrio vulnificus interaction in the gills: Role of the RtxA13 toxin.</title>
        <authorList>
            <person name="Callol A."/>
            <person name="Pajuelo D."/>
            <person name="Ebbesson L."/>
            <person name="Teles M."/>
            <person name="MacKenzie S."/>
            <person name="Amaro C."/>
        </authorList>
    </citation>
    <scope>NUCLEOTIDE SEQUENCE</scope>
</reference>
<reference evidence="1" key="1">
    <citation type="submission" date="2014-11" db="EMBL/GenBank/DDBJ databases">
        <authorList>
            <person name="Amaro Gonzalez C."/>
        </authorList>
    </citation>
    <scope>NUCLEOTIDE SEQUENCE</scope>
</reference>
<accession>A0A0E9VQ23</accession>
<proteinExistence type="predicted"/>
<dbReference type="EMBL" id="GBXM01028431">
    <property type="protein sequence ID" value="JAH80146.1"/>
    <property type="molecule type" value="Transcribed_RNA"/>
</dbReference>